<dbReference type="GO" id="GO:0008270">
    <property type="term" value="F:zinc ion binding"/>
    <property type="evidence" value="ECO:0007669"/>
    <property type="project" value="InterPro"/>
</dbReference>
<dbReference type="EMBL" id="MVBO01000001">
    <property type="protein sequence ID" value="OZJ06843.1"/>
    <property type="molecule type" value="Genomic_DNA"/>
</dbReference>
<name>A0A261Y8C0_9FUNG</name>
<evidence type="ECO:0000259" key="6">
    <source>
        <dbReference type="PROSITE" id="PS51011"/>
    </source>
</evidence>
<keyword evidence="3" id="KW-0804">Transcription</keyword>
<dbReference type="Gene3D" id="1.10.150.60">
    <property type="entry name" value="ARID DNA-binding domain"/>
    <property type="match status" value="1"/>
</dbReference>
<dbReference type="InterPro" id="IPR016024">
    <property type="entry name" value="ARM-type_fold"/>
</dbReference>
<evidence type="ECO:0000313" key="8">
    <source>
        <dbReference type="Proteomes" id="UP000242875"/>
    </source>
</evidence>
<dbReference type="InterPro" id="IPR048420">
    <property type="entry name" value="Zap1-like_Znf1"/>
</dbReference>
<evidence type="ECO:0000256" key="3">
    <source>
        <dbReference type="ARBA" id="ARBA00023163"/>
    </source>
</evidence>
<dbReference type="GO" id="GO:0003677">
    <property type="term" value="F:DNA binding"/>
    <property type="evidence" value="ECO:0007669"/>
    <property type="project" value="InterPro"/>
</dbReference>
<evidence type="ECO:0000256" key="2">
    <source>
        <dbReference type="ARBA" id="ARBA00023015"/>
    </source>
</evidence>
<reference evidence="7 8" key="1">
    <citation type="journal article" date="2017" name="Mycologia">
        <title>Bifiguratus adelaidae, gen. et sp. nov., a new member of Mucoromycotina in endophytic and soil-dwelling habitats.</title>
        <authorList>
            <person name="Torres-Cruz T.J."/>
            <person name="Billingsley Tobias T.L."/>
            <person name="Almatruk M."/>
            <person name="Hesse C."/>
            <person name="Kuske C.R."/>
            <person name="Desiro A."/>
            <person name="Benucci G.M."/>
            <person name="Bonito G."/>
            <person name="Stajich J.E."/>
            <person name="Dunlap C."/>
            <person name="Arnold A.E."/>
            <person name="Porras-Alfaro A."/>
        </authorList>
    </citation>
    <scope>NUCLEOTIDE SEQUENCE [LARGE SCALE GENOMIC DNA]</scope>
    <source>
        <strain evidence="7 8">AZ0501</strain>
    </source>
</reference>
<dbReference type="Proteomes" id="UP000242875">
    <property type="component" value="Unassembled WGS sequence"/>
</dbReference>
<dbReference type="SMART" id="SM01014">
    <property type="entry name" value="ARID"/>
    <property type="match status" value="1"/>
</dbReference>
<sequence length="756" mass="84388">MSQPLDAIDRTPEYEQFMANLREFHARHGTTLQPEPVLGGKRLDLLLIWKTVMAAGGYEKVTANRGWKQVGDPFNFPPTCTNSAYILKGVYTRNLLGWEEETVWHRPWVPPKQDEPRHVPSKASSPVPPRTVLIPQQPGTALAPPPTAGPVTPLAYQPKSGSAYAAPVTFANQQQAASGSSMMLPQGAQAQQRGKLSKAEAYYIEGGHKNRILLALKSGLPNEVDWAFNSLVKLSYECPDNFHLDMIPSLLPAIVKYARQFFDVFVAVGSTNAMPNGMLDTAGLPDRNSSEMDVDDIEYNVLNNKSYQEALERVLQVFHVIRNFSFLDSSVRILASNDELKKLLISGLGLPSRSRFMEIKQHCLDVLENISPQILLRSTHEDIYVILSELLYTSDRALILGSVRTLTRLAVNEGNEKVLSNIDINVVQRLYELLLLNDEELLAATLEYFYQYSSLHGNFNTQLIACCPADLVGVLVGFLKAQSGLSLDADPSQKKPTSSSAIPDLTDYEELQEPYRCLGWIKQNFETSSADNFMCLGDIYKIYHARFADEGMKLLGAADLVVVIEIAFRGITKMESPTGEYSEPILNVRLHGIRLTTSEEIASKPKSTANNVPEGTCQWSECQESFPDRTALFGHILNDHVPKYVSEPYKCHWINCDRYSEGTSDRNRVVTHLKTHFADDKAKENGVVKRSKNTYPSSHLSIDPAEVSGIPLTAALVLRNLAREKSNKDQFAPYLQELTVLAVQRPRLTKYIIGML</sequence>
<proteinExistence type="predicted"/>
<dbReference type="SUPFAM" id="SSF48371">
    <property type="entry name" value="ARM repeat"/>
    <property type="match status" value="1"/>
</dbReference>
<keyword evidence="8" id="KW-1185">Reference proteome</keyword>
<dbReference type="InterPro" id="IPR036431">
    <property type="entry name" value="ARID_dom_sf"/>
</dbReference>
<dbReference type="SUPFAM" id="SSF46774">
    <property type="entry name" value="ARID-like"/>
    <property type="match status" value="1"/>
</dbReference>
<keyword evidence="2" id="KW-0805">Transcription regulation</keyword>
<gene>
    <name evidence="7" type="ORF">BZG36_00181</name>
</gene>
<feature type="region of interest" description="Disordered" evidence="5">
    <location>
        <begin position="109"/>
        <end position="130"/>
    </location>
</feature>
<evidence type="ECO:0000256" key="1">
    <source>
        <dbReference type="ARBA" id="ARBA00022853"/>
    </source>
</evidence>
<dbReference type="InterPro" id="IPR001606">
    <property type="entry name" value="ARID_dom"/>
</dbReference>
<organism evidence="7 8">
    <name type="scientific">Bifiguratus adelaidae</name>
    <dbReference type="NCBI Taxonomy" id="1938954"/>
    <lineage>
        <taxon>Eukaryota</taxon>
        <taxon>Fungi</taxon>
        <taxon>Fungi incertae sedis</taxon>
        <taxon>Mucoromycota</taxon>
        <taxon>Mucoromycotina</taxon>
        <taxon>Endogonomycetes</taxon>
        <taxon>Endogonales</taxon>
        <taxon>Endogonales incertae sedis</taxon>
        <taxon>Bifiguratus</taxon>
    </lineage>
</organism>
<dbReference type="Pfam" id="PF21816">
    <property type="entry name" value="Zap1_zf1"/>
    <property type="match status" value="1"/>
</dbReference>
<dbReference type="SMART" id="SM00501">
    <property type="entry name" value="BRIGHT"/>
    <property type="match status" value="1"/>
</dbReference>
<dbReference type="SMART" id="SM00355">
    <property type="entry name" value="ZnF_C2H2"/>
    <property type="match status" value="2"/>
</dbReference>
<feature type="domain" description="ARID" evidence="6">
    <location>
        <begin position="11"/>
        <end position="103"/>
    </location>
</feature>
<dbReference type="Gene3D" id="3.30.160.60">
    <property type="entry name" value="Classic Zinc Finger"/>
    <property type="match status" value="1"/>
</dbReference>
<comment type="caution">
    <text evidence="7">The sequence shown here is derived from an EMBL/GenBank/DDBJ whole genome shotgun (WGS) entry which is preliminary data.</text>
</comment>
<dbReference type="AlphaFoldDB" id="A0A261Y8C0"/>
<dbReference type="GO" id="GO:0006325">
    <property type="term" value="P:chromatin organization"/>
    <property type="evidence" value="ECO:0007669"/>
    <property type="project" value="UniProtKB-KW"/>
</dbReference>
<dbReference type="InterPro" id="IPR052406">
    <property type="entry name" value="Chromatin_Remodeling_Comp"/>
</dbReference>
<protein>
    <recommendedName>
        <fullName evidence="6">ARID domain-containing protein</fullName>
    </recommendedName>
</protein>
<dbReference type="OrthoDB" id="338531at2759"/>
<dbReference type="PANTHER" id="PTHR22970">
    <property type="entry name" value="AT-RICH INTERACTIVE DOMAIN-CONTAINING PROTEIN 2"/>
    <property type="match status" value="1"/>
</dbReference>
<dbReference type="GO" id="GO:0016586">
    <property type="term" value="C:RSC-type complex"/>
    <property type="evidence" value="ECO:0007669"/>
    <property type="project" value="TreeGrafter"/>
</dbReference>
<dbReference type="PROSITE" id="PS00028">
    <property type="entry name" value="ZINC_FINGER_C2H2_1"/>
    <property type="match status" value="1"/>
</dbReference>
<dbReference type="PROSITE" id="PS51011">
    <property type="entry name" value="ARID"/>
    <property type="match status" value="1"/>
</dbReference>
<keyword evidence="4" id="KW-0539">Nucleus</keyword>
<accession>A0A261Y8C0</accession>
<evidence type="ECO:0000313" key="7">
    <source>
        <dbReference type="EMBL" id="OZJ06843.1"/>
    </source>
</evidence>
<evidence type="ECO:0000256" key="5">
    <source>
        <dbReference type="SAM" id="MobiDB-lite"/>
    </source>
</evidence>
<keyword evidence="1" id="KW-0156">Chromatin regulator</keyword>
<dbReference type="Pfam" id="PF01388">
    <property type="entry name" value="ARID"/>
    <property type="match status" value="1"/>
</dbReference>
<evidence type="ECO:0000256" key="4">
    <source>
        <dbReference type="ARBA" id="ARBA00023242"/>
    </source>
</evidence>
<dbReference type="InterPro" id="IPR013087">
    <property type="entry name" value="Znf_C2H2_type"/>
</dbReference>
<dbReference type="CDD" id="cd16100">
    <property type="entry name" value="ARID"/>
    <property type="match status" value="1"/>
</dbReference>
<dbReference type="PANTHER" id="PTHR22970:SF14">
    <property type="entry name" value="AT-RICH INTERACTIVE DOMAIN-CONTAINING PROTEIN 2"/>
    <property type="match status" value="1"/>
</dbReference>